<evidence type="ECO:0000256" key="6">
    <source>
        <dbReference type="ARBA" id="ARBA00022801"/>
    </source>
</evidence>
<sequence>MTYARGSSVLLLTRLPLLLSTQFYSGHRSPHIPYKLLHLVWTHARHLAGYEQQDAHEFLIAALDVLHRHCKGDDNGKKANNPNHCNCIIDQIFTGGLQSDVTCQDAGALLLCCPQICPCSHVPLLAPSGVSTTIDPFWDISLDLPGSSTPFWPLSPGSESSVVNGESHVSGTTTLTDCLRSVANSTLHRLGVGEKFSTWEPTKRELELLKHNPKRRKITSNCTIGLRGLINLGNTCFMNCIVQALTHTPLLRDFFLSDRHRCEMQSPSSCLVCEMSSLFQEITTYVSFPLELDMTPFMASSKESRMNGQYQQPTDSLNNDNKYSLFAVVNHQGTLESGHYTSFIRQHKDQWFK</sequence>
<dbReference type="AlphaFoldDB" id="A0A212DAB8"/>
<dbReference type="GO" id="GO:0006508">
    <property type="term" value="P:proteolysis"/>
    <property type="evidence" value="ECO:0007669"/>
    <property type="project" value="UniProtKB-KW"/>
</dbReference>
<name>A0A212DAB8_CEREH</name>
<keyword evidence="5" id="KW-0833">Ubl conjugation pathway</keyword>
<keyword evidence="6" id="KW-0378">Hydrolase</keyword>
<evidence type="ECO:0000256" key="1">
    <source>
        <dbReference type="ARBA" id="ARBA00000707"/>
    </source>
</evidence>
<evidence type="ECO:0000256" key="3">
    <source>
        <dbReference type="ARBA" id="ARBA00012759"/>
    </source>
</evidence>
<dbReference type="PANTHER" id="PTHR21646:SF33">
    <property type="entry name" value="UBIQUITIN CARBOXYL-TERMINAL HYDROLASE 22"/>
    <property type="match status" value="1"/>
</dbReference>
<dbReference type="EMBL" id="MKHE01000005">
    <property type="protein sequence ID" value="OWK15152.1"/>
    <property type="molecule type" value="Genomic_DNA"/>
</dbReference>
<evidence type="ECO:0000259" key="12">
    <source>
        <dbReference type="PROSITE" id="PS50235"/>
    </source>
</evidence>
<comment type="subcellular location">
    <subcellularLocation>
        <location evidence="2">Nucleus</location>
    </subcellularLocation>
</comment>
<feature type="signal peptide" evidence="11">
    <location>
        <begin position="1"/>
        <end position="20"/>
    </location>
</feature>
<evidence type="ECO:0000256" key="7">
    <source>
        <dbReference type="ARBA" id="ARBA00022807"/>
    </source>
</evidence>
<organism evidence="13 14">
    <name type="scientific">Cervus elaphus hippelaphus</name>
    <name type="common">European red deer</name>
    <dbReference type="NCBI Taxonomy" id="46360"/>
    <lineage>
        <taxon>Eukaryota</taxon>
        <taxon>Metazoa</taxon>
        <taxon>Chordata</taxon>
        <taxon>Craniata</taxon>
        <taxon>Vertebrata</taxon>
        <taxon>Euteleostomi</taxon>
        <taxon>Mammalia</taxon>
        <taxon>Eutheria</taxon>
        <taxon>Laurasiatheria</taxon>
        <taxon>Artiodactyla</taxon>
        <taxon>Ruminantia</taxon>
        <taxon>Pecora</taxon>
        <taxon>Cervidae</taxon>
        <taxon>Cervinae</taxon>
        <taxon>Cervus</taxon>
    </lineage>
</organism>
<feature type="non-terminal residue" evidence="13">
    <location>
        <position position="353"/>
    </location>
</feature>
<evidence type="ECO:0000256" key="8">
    <source>
        <dbReference type="ARBA" id="ARBA00023015"/>
    </source>
</evidence>
<evidence type="ECO:0000256" key="10">
    <source>
        <dbReference type="ARBA" id="ARBA00023242"/>
    </source>
</evidence>
<keyword evidence="7" id="KW-0788">Thiol protease</keyword>
<reference evidence="13 14" key="1">
    <citation type="journal article" date="2018" name="Mol. Genet. Genomics">
        <title>The red deer Cervus elaphus genome CerEla1.0: sequencing, annotating, genes, and chromosomes.</title>
        <authorList>
            <person name="Bana N.A."/>
            <person name="Nyiri A."/>
            <person name="Nagy J."/>
            <person name="Frank K."/>
            <person name="Nagy T."/>
            <person name="Steger V."/>
            <person name="Schiller M."/>
            <person name="Lakatos P."/>
            <person name="Sugar L."/>
            <person name="Horn P."/>
            <person name="Barta E."/>
            <person name="Orosz L."/>
        </authorList>
    </citation>
    <scope>NUCLEOTIDE SEQUENCE [LARGE SCALE GENOMIC DNA]</scope>
    <source>
        <strain evidence="13">Hungarian</strain>
    </source>
</reference>
<dbReference type="PROSITE" id="PS00973">
    <property type="entry name" value="USP_2"/>
    <property type="match status" value="1"/>
</dbReference>
<dbReference type="InterPro" id="IPR018200">
    <property type="entry name" value="USP_CS"/>
</dbReference>
<dbReference type="GO" id="GO:0016579">
    <property type="term" value="P:protein deubiquitination"/>
    <property type="evidence" value="ECO:0007669"/>
    <property type="project" value="InterPro"/>
</dbReference>
<protein>
    <recommendedName>
        <fullName evidence="3">ubiquitinyl hydrolase 1</fullName>
        <ecNumber evidence="3">3.4.19.12</ecNumber>
    </recommendedName>
</protein>
<dbReference type="InterPro" id="IPR038765">
    <property type="entry name" value="Papain-like_cys_pep_sf"/>
</dbReference>
<comment type="caution">
    <text evidence="13">The sequence shown here is derived from an EMBL/GenBank/DDBJ whole genome shotgun (WGS) entry which is preliminary data.</text>
</comment>
<keyword evidence="14" id="KW-1185">Reference proteome</keyword>
<dbReference type="GO" id="GO:0005634">
    <property type="term" value="C:nucleus"/>
    <property type="evidence" value="ECO:0007669"/>
    <property type="project" value="UniProtKB-SubCell"/>
</dbReference>
<dbReference type="SUPFAM" id="SSF54001">
    <property type="entry name" value="Cysteine proteinases"/>
    <property type="match status" value="3"/>
</dbReference>
<keyword evidence="11" id="KW-0732">Signal</keyword>
<comment type="catalytic activity">
    <reaction evidence="1">
        <text>Thiol-dependent hydrolysis of ester, thioester, amide, peptide and isopeptide bonds formed by the C-terminal Gly of ubiquitin (a 76-residue protein attached to proteins as an intracellular targeting signal).</text>
        <dbReference type="EC" id="3.4.19.12"/>
    </reaction>
</comment>
<keyword evidence="10" id="KW-0539">Nucleus</keyword>
<dbReference type="InterPro" id="IPR028881">
    <property type="entry name" value="PAN2_UCH_dom"/>
</dbReference>
<dbReference type="PANTHER" id="PTHR21646">
    <property type="entry name" value="UBIQUITIN CARBOXYL-TERMINAL HYDROLASE"/>
    <property type="match status" value="1"/>
</dbReference>
<evidence type="ECO:0000256" key="5">
    <source>
        <dbReference type="ARBA" id="ARBA00022786"/>
    </source>
</evidence>
<evidence type="ECO:0000256" key="4">
    <source>
        <dbReference type="ARBA" id="ARBA00022670"/>
    </source>
</evidence>
<gene>
    <name evidence="13" type="ORF">Celaphus_00001115</name>
</gene>
<dbReference type="PROSITE" id="PS50235">
    <property type="entry name" value="USP_3"/>
    <property type="match status" value="1"/>
</dbReference>
<evidence type="ECO:0000256" key="2">
    <source>
        <dbReference type="ARBA" id="ARBA00004123"/>
    </source>
</evidence>
<dbReference type="GO" id="GO:0004843">
    <property type="term" value="F:cysteine-type deubiquitinase activity"/>
    <property type="evidence" value="ECO:0007669"/>
    <property type="project" value="UniProtKB-EC"/>
</dbReference>
<dbReference type="Gene3D" id="3.90.70.10">
    <property type="entry name" value="Cysteine proteinases"/>
    <property type="match status" value="3"/>
</dbReference>
<evidence type="ECO:0000256" key="11">
    <source>
        <dbReference type="SAM" id="SignalP"/>
    </source>
</evidence>
<evidence type="ECO:0000313" key="13">
    <source>
        <dbReference type="EMBL" id="OWK15152.1"/>
    </source>
</evidence>
<dbReference type="OrthoDB" id="47475at2759"/>
<dbReference type="InterPro" id="IPR050185">
    <property type="entry name" value="Ub_carboxyl-term_hydrolase"/>
</dbReference>
<keyword evidence="9" id="KW-0804">Transcription</keyword>
<dbReference type="InterPro" id="IPR001394">
    <property type="entry name" value="Peptidase_C19_UCH"/>
</dbReference>
<feature type="domain" description="USP" evidence="12">
    <location>
        <begin position="1"/>
        <end position="353"/>
    </location>
</feature>
<proteinExistence type="predicted"/>
<feature type="chain" id="PRO_5013165948" description="ubiquitinyl hydrolase 1" evidence="11">
    <location>
        <begin position="21"/>
        <end position="353"/>
    </location>
</feature>
<dbReference type="PROSITE" id="PS00972">
    <property type="entry name" value="USP_1"/>
    <property type="match status" value="1"/>
</dbReference>
<accession>A0A212DAB8</accession>
<dbReference type="InterPro" id="IPR028889">
    <property type="entry name" value="USP"/>
</dbReference>
<dbReference type="Proteomes" id="UP000242450">
    <property type="component" value="Chromosome 5"/>
</dbReference>
<dbReference type="Pfam" id="PF00443">
    <property type="entry name" value="UCH"/>
    <property type="match status" value="2"/>
</dbReference>
<evidence type="ECO:0000256" key="9">
    <source>
        <dbReference type="ARBA" id="ARBA00023163"/>
    </source>
</evidence>
<keyword evidence="4" id="KW-0645">Protease</keyword>
<dbReference type="Pfam" id="PF13423">
    <property type="entry name" value="UCH_1"/>
    <property type="match status" value="1"/>
</dbReference>
<dbReference type="EC" id="3.4.19.12" evidence="3"/>
<evidence type="ECO:0000313" key="14">
    <source>
        <dbReference type="Proteomes" id="UP000242450"/>
    </source>
</evidence>
<keyword evidence="8" id="KW-0805">Transcription regulation</keyword>